<dbReference type="PROSITE" id="PS50943">
    <property type="entry name" value="HTH_CROC1"/>
    <property type="match status" value="2"/>
</dbReference>
<dbReference type="InterPro" id="IPR010982">
    <property type="entry name" value="Lambda_DNA-bd_dom_sf"/>
</dbReference>
<sequence>MIITPEIRQEWEAVGYRIREIRKSKDMTLEEMESKSKISTADICKFENGRSTTSINYTLFLRNEFGASFDWIYEGERFLKEHKPKNVRCKTLDPIAIGLRLKKIREKLGLNRVEFGKVTGVYIFDLEKGERIPRIETAKKIKQAIGKPLDWIYFGDEIVVPKSVAKAKKQEKKQLQHS</sequence>
<dbReference type="AlphaFoldDB" id="A0A2T4VWT5"/>
<dbReference type="EMBL" id="PSQJ01000006">
    <property type="protein sequence ID" value="PTL86237.1"/>
    <property type="molecule type" value="Genomic_DNA"/>
</dbReference>
<keyword evidence="1" id="KW-0238">DNA-binding</keyword>
<name>A0A2T4VWT5_9HYPH</name>
<dbReference type="SUPFAM" id="SSF47413">
    <property type="entry name" value="lambda repressor-like DNA-binding domains"/>
    <property type="match status" value="2"/>
</dbReference>
<dbReference type="PANTHER" id="PTHR46797">
    <property type="entry name" value="HTH-TYPE TRANSCRIPTIONAL REGULATOR"/>
    <property type="match status" value="1"/>
</dbReference>
<evidence type="ECO:0000313" key="4">
    <source>
        <dbReference type="Proteomes" id="UP000240811"/>
    </source>
</evidence>
<protein>
    <submittedName>
        <fullName evidence="3">Transcriptional regulator</fullName>
    </submittedName>
</protein>
<dbReference type="Pfam" id="PF01381">
    <property type="entry name" value="HTH_3"/>
    <property type="match status" value="1"/>
</dbReference>
<dbReference type="InterPro" id="IPR050807">
    <property type="entry name" value="TransReg_Diox_bact_type"/>
</dbReference>
<reference evidence="4" key="1">
    <citation type="submission" date="2018-02" db="EMBL/GenBank/DDBJ databases">
        <title>Genome sequence of Candidatus Liberibacter europaeus.</title>
        <authorList>
            <person name="Frampton R.A."/>
            <person name="Thompson S.M."/>
            <person name="David C."/>
            <person name="Addison S.M."/>
            <person name="Smith G.R."/>
        </authorList>
    </citation>
    <scope>NUCLEOTIDE SEQUENCE [LARGE SCALE GENOMIC DNA]</scope>
</reference>
<gene>
    <name evidence="3" type="ORF">C4617_04765</name>
</gene>
<dbReference type="GO" id="GO:0005829">
    <property type="term" value="C:cytosol"/>
    <property type="evidence" value="ECO:0007669"/>
    <property type="project" value="TreeGrafter"/>
</dbReference>
<dbReference type="PANTHER" id="PTHR46797:SF1">
    <property type="entry name" value="METHYLPHOSPHONATE SYNTHASE"/>
    <property type="match status" value="1"/>
</dbReference>
<feature type="domain" description="HTH cro/C1-type" evidence="2">
    <location>
        <begin position="18"/>
        <end position="72"/>
    </location>
</feature>
<organism evidence="3 4">
    <name type="scientific">Candidatus Liberibacter europaeus</name>
    <dbReference type="NCBI Taxonomy" id="744859"/>
    <lineage>
        <taxon>Bacteria</taxon>
        <taxon>Pseudomonadati</taxon>
        <taxon>Pseudomonadota</taxon>
        <taxon>Alphaproteobacteria</taxon>
        <taxon>Hyphomicrobiales</taxon>
        <taxon>Rhizobiaceae</taxon>
        <taxon>Liberibacter</taxon>
    </lineage>
</organism>
<dbReference type="GO" id="GO:0003700">
    <property type="term" value="F:DNA-binding transcription factor activity"/>
    <property type="evidence" value="ECO:0007669"/>
    <property type="project" value="TreeGrafter"/>
</dbReference>
<evidence type="ECO:0000313" key="3">
    <source>
        <dbReference type="EMBL" id="PTL86237.1"/>
    </source>
</evidence>
<dbReference type="SMART" id="SM00530">
    <property type="entry name" value="HTH_XRE"/>
    <property type="match status" value="2"/>
</dbReference>
<dbReference type="CDD" id="cd00093">
    <property type="entry name" value="HTH_XRE"/>
    <property type="match status" value="2"/>
</dbReference>
<evidence type="ECO:0000256" key="1">
    <source>
        <dbReference type="ARBA" id="ARBA00023125"/>
    </source>
</evidence>
<dbReference type="Gene3D" id="1.10.260.40">
    <property type="entry name" value="lambda repressor-like DNA-binding domains"/>
    <property type="match status" value="2"/>
</dbReference>
<proteinExistence type="predicted"/>
<accession>A0A2T4VWT5</accession>
<dbReference type="GO" id="GO:0003677">
    <property type="term" value="F:DNA binding"/>
    <property type="evidence" value="ECO:0007669"/>
    <property type="project" value="UniProtKB-KW"/>
</dbReference>
<dbReference type="InterPro" id="IPR001387">
    <property type="entry name" value="Cro/C1-type_HTH"/>
</dbReference>
<feature type="domain" description="HTH cro/C1-type" evidence="2">
    <location>
        <begin position="101"/>
        <end position="152"/>
    </location>
</feature>
<dbReference type="Pfam" id="PF12844">
    <property type="entry name" value="HTH_19"/>
    <property type="match status" value="1"/>
</dbReference>
<comment type="caution">
    <text evidence="3">The sequence shown here is derived from an EMBL/GenBank/DDBJ whole genome shotgun (WGS) entry which is preliminary data.</text>
</comment>
<dbReference type="Proteomes" id="UP000240811">
    <property type="component" value="Unassembled WGS sequence"/>
</dbReference>
<evidence type="ECO:0000259" key="2">
    <source>
        <dbReference type="PROSITE" id="PS50943"/>
    </source>
</evidence>